<evidence type="ECO:0000256" key="8">
    <source>
        <dbReference type="ARBA" id="ARBA00023008"/>
    </source>
</evidence>
<keyword evidence="10" id="KW-1015">Disulfide bond</keyword>
<organism evidence="18 19">
    <name type="scientific">Karstenula rhodostoma CBS 690.94</name>
    <dbReference type="NCBI Taxonomy" id="1392251"/>
    <lineage>
        <taxon>Eukaryota</taxon>
        <taxon>Fungi</taxon>
        <taxon>Dikarya</taxon>
        <taxon>Ascomycota</taxon>
        <taxon>Pezizomycotina</taxon>
        <taxon>Dothideomycetes</taxon>
        <taxon>Pleosporomycetidae</taxon>
        <taxon>Pleosporales</taxon>
        <taxon>Massarineae</taxon>
        <taxon>Didymosphaeriaceae</taxon>
        <taxon>Karstenula</taxon>
    </lineage>
</organism>
<keyword evidence="9 18" id="KW-0503">Monooxygenase</keyword>
<evidence type="ECO:0000256" key="10">
    <source>
        <dbReference type="ARBA" id="ARBA00023157"/>
    </source>
</evidence>
<comment type="similarity">
    <text evidence="13">Belongs to the polysaccharide monooxygenase AA9 family.</text>
</comment>
<evidence type="ECO:0000256" key="16">
    <source>
        <dbReference type="SAM" id="SignalP"/>
    </source>
</evidence>
<keyword evidence="7" id="KW-0560">Oxidoreductase</keyword>
<dbReference type="GO" id="GO:0030245">
    <property type="term" value="P:cellulose catabolic process"/>
    <property type="evidence" value="ECO:0007669"/>
    <property type="project" value="UniProtKB-KW"/>
</dbReference>
<keyword evidence="11" id="KW-0119">Carbohydrate metabolism</keyword>
<protein>
    <recommendedName>
        <fullName evidence="15">lytic cellulose monooxygenase (C4-dehydrogenating)</fullName>
        <ecNumber evidence="15">1.14.99.56</ecNumber>
    </recommendedName>
</protein>
<gene>
    <name evidence="18" type="ORF">P171DRAFT_478689</name>
</gene>
<dbReference type="EMBL" id="MU001492">
    <property type="protein sequence ID" value="KAF2451656.1"/>
    <property type="molecule type" value="Genomic_DNA"/>
</dbReference>
<proteinExistence type="inferred from homology"/>
<dbReference type="OrthoDB" id="6038816at2759"/>
<dbReference type="Gene3D" id="2.70.50.70">
    <property type="match status" value="1"/>
</dbReference>
<keyword evidence="12" id="KW-0624">Polysaccharide degradation</keyword>
<evidence type="ECO:0000256" key="12">
    <source>
        <dbReference type="ARBA" id="ARBA00023326"/>
    </source>
</evidence>
<dbReference type="InterPro" id="IPR005103">
    <property type="entry name" value="AA9_LPMO"/>
</dbReference>
<evidence type="ECO:0000256" key="9">
    <source>
        <dbReference type="ARBA" id="ARBA00023033"/>
    </source>
</evidence>
<dbReference type="PANTHER" id="PTHR33353:SF10">
    <property type="entry name" value="ENDO-BETA-1,4-GLUCANASE D"/>
    <property type="match status" value="1"/>
</dbReference>
<keyword evidence="19" id="KW-1185">Reference proteome</keyword>
<comment type="subcellular location">
    <subcellularLocation>
        <location evidence="2">Secreted</location>
    </subcellularLocation>
</comment>
<dbReference type="InterPro" id="IPR049892">
    <property type="entry name" value="AA9"/>
</dbReference>
<evidence type="ECO:0000313" key="18">
    <source>
        <dbReference type="EMBL" id="KAF2451656.1"/>
    </source>
</evidence>
<evidence type="ECO:0000256" key="2">
    <source>
        <dbReference type="ARBA" id="ARBA00004613"/>
    </source>
</evidence>
<sequence>MRLALCFTLVLASIYLTSAHYNFPYLLVNETFSPVFLYTRRVSDETHAGNGPSYPPFHEKDLESPDIRCGRDATVSGVETDVATIVAGSKVGFRPNFWIRNTTGFFGLVLHDGPLAAYLARSPIQTKKGLQAWDGASGAFFKIAERGPTTNERWFTDEELQGVQFSEYNFTVPVRTPPGFYLMRMDSLLPRGGNWTQFYAGCAQVEIVGQGGGSEPQPTVNFPVLEEMRKEYLAKADSGQLLGYKMPGPSVWKG</sequence>
<dbReference type="GO" id="GO:0046872">
    <property type="term" value="F:metal ion binding"/>
    <property type="evidence" value="ECO:0007669"/>
    <property type="project" value="UniProtKB-KW"/>
</dbReference>
<dbReference type="AlphaFoldDB" id="A0A9P4UIF5"/>
<evidence type="ECO:0000256" key="13">
    <source>
        <dbReference type="ARBA" id="ARBA00044502"/>
    </source>
</evidence>
<evidence type="ECO:0000256" key="5">
    <source>
        <dbReference type="ARBA" id="ARBA00022729"/>
    </source>
</evidence>
<accession>A0A9P4UIF5</accession>
<comment type="caution">
    <text evidence="18">The sequence shown here is derived from an EMBL/GenBank/DDBJ whole genome shotgun (WGS) entry which is preliminary data.</text>
</comment>
<keyword evidence="6" id="KW-0136">Cellulose degradation</keyword>
<evidence type="ECO:0000256" key="3">
    <source>
        <dbReference type="ARBA" id="ARBA00022525"/>
    </source>
</evidence>
<comment type="cofactor">
    <cofactor evidence="1">
        <name>Cu(2+)</name>
        <dbReference type="ChEBI" id="CHEBI:29036"/>
    </cofactor>
</comment>
<evidence type="ECO:0000256" key="14">
    <source>
        <dbReference type="ARBA" id="ARBA00045077"/>
    </source>
</evidence>
<dbReference type="Proteomes" id="UP000799764">
    <property type="component" value="Unassembled WGS sequence"/>
</dbReference>
<dbReference type="PANTHER" id="PTHR33353">
    <property type="entry name" value="PUTATIVE (AFU_ORTHOLOGUE AFUA_1G12560)-RELATED"/>
    <property type="match status" value="1"/>
</dbReference>
<comment type="catalytic activity">
    <reaction evidence="14">
        <text>[(1-&gt;4)-beta-D-glucosyl]n+m + reduced acceptor + O2 = 4-dehydro-beta-D-glucosyl-[(1-&gt;4)-beta-D-glucosyl]n-1 + [(1-&gt;4)-beta-D-glucosyl]m + acceptor + H2O.</text>
        <dbReference type="EC" id="1.14.99.56"/>
    </reaction>
</comment>
<dbReference type="Pfam" id="PF03443">
    <property type="entry name" value="AA9"/>
    <property type="match status" value="1"/>
</dbReference>
<dbReference type="EC" id="1.14.99.56" evidence="15"/>
<evidence type="ECO:0000256" key="6">
    <source>
        <dbReference type="ARBA" id="ARBA00023001"/>
    </source>
</evidence>
<feature type="domain" description="Auxiliary Activity family 9 catalytic" evidence="17">
    <location>
        <begin position="20"/>
        <end position="225"/>
    </location>
</feature>
<evidence type="ECO:0000256" key="1">
    <source>
        <dbReference type="ARBA" id="ARBA00001973"/>
    </source>
</evidence>
<keyword evidence="8" id="KW-0186">Copper</keyword>
<evidence type="ECO:0000256" key="4">
    <source>
        <dbReference type="ARBA" id="ARBA00022723"/>
    </source>
</evidence>
<dbReference type="GO" id="GO:0005576">
    <property type="term" value="C:extracellular region"/>
    <property type="evidence" value="ECO:0007669"/>
    <property type="project" value="UniProtKB-SubCell"/>
</dbReference>
<evidence type="ECO:0000259" key="17">
    <source>
        <dbReference type="Pfam" id="PF03443"/>
    </source>
</evidence>
<name>A0A9P4UIF5_9PLEO</name>
<evidence type="ECO:0000256" key="7">
    <source>
        <dbReference type="ARBA" id="ARBA00023002"/>
    </source>
</evidence>
<keyword evidence="5 16" id="KW-0732">Signal</keyword>
<dbReference type="GO" id="GO:0004497">
    <property type="term" value="F:monooxygenase activity"/>
    <property type="evidence" value="ECO:0007669"/>
    <property type="project" value="UniProtKB-KW"/>
</dbReference>
<feature type="signal peptide" evidence="16">
    <location>
        <begin position="1"/>
        <end position="19"/>
    </location>
</feature>
<reference evidence="18" key="1">
    <citation type="journal article" date="2020" name="Stud. Mycol.">
        <title>101 Dothideomycetes genomes: a test case for predicting lifestyles and emergence of pathogens.</title>
        <authorList>
            <person name="Haridas S."/>
            <person name="Albert R."/>
            <person name="Binder M."/>
            <person name="Bloem J."/>
            <person name="Labutti K."/>
            <person name="Salamov A."/>
            <person name="Andreopoulos B."/>
            <person name="Baker S."/>
            <person name="Barry K."/>
            <person name="Bills G."/>
            <person name="Bluhm B."/>
            <person name="Cannon C."/>
            <person name="Castanera R."/>
            <person name="Culley D."/>
            <person name="Daum C."/>
            <person name="Ezra D."/>
            <person name="Gonzalez J."/>
            <person name="Henrissat B."/>
            <person name="Kuo A."/>
            <person name="Liang C."/>
            <person name="Lipzen A."/>
            <person name="Lutzoni F."/>
            <person name="Magnuson J."/>
            <person name="Mondo S."/>
            <person name="Nolan M."/>
            <person name="Ohm R."/>
            <person name="Pangilinan J."/>
            <person name="Park H.-J."/>
            <person name="Ramirez L."/>
            <person name="Alfaro M."/>
            <person name="Sun H."/>
            <person name="Tritt A."/>
            <person name="Yoshinaga Y."/>
            <person name="Zwiers L.-H."/>
            <person name="Turgeon B."/>
            <person name="Goodwin S."/>
            <person name="Spatafora J."/>
            <person name="Crous P."/>
            <person name="Grigoriev I."/>
        </authorList>
    </citation>
    <scope>NUCLEOTIDE SEQUENCE</scope>
    <source>
        <strain evidence="18">CBS 690.94</strain>
    </source>
</reference>
<evidence type="ECO:0000256" key="11">
    <source>
        <dbReference type="ARBA" id="ARBA00023277"/>
    </source>
</evidence>
<keyword evidence="4" id="KW-0479">Metal-binding</keyword>
<feature type="chain" id="PRO_5040349538" description="lytic cellulose monooxygenase (C4-dehydrogenating)" evidence="16">
    <location>
        <begin position="20"/>
        <end position="254"/>
    </location>
</feature>
<keyword evidence="3" id="KW-0964">Secreted</keyword>
<evidence type="ECO:0000313" key="19">
    <source>
        <dbReference type="Proteomes" id="UP000799764"/>
    </source>
</evidence>
<evidence type="ECO:0000256" key="15">
    <source>
        <dbReference type="ARBA" id="ARBA00047174"/>
    </source>
</evidence>